<accession>A0A0P7W8B4</accession>
<evidence type="ECO:0008006" key="3">
    <source>
        <dbReference type="Google" id="ProtNLM"/>
    </source>
</evidence>
<reference evidence="1 2" key="1">
    <citation type="submission" date="2015-08" db="EMBL/GenBank/DDBJ databases">
        <title>The genome of the Asian arowana (Scleropages formosus).</title>
        <authorList>
            <person name="Tan M.H."/>
            <person name="Gan H.M."/>
            <person name="Croft L.J."/>
            <person name="Austin C.M."/>
        </authorList>
    </citation>
    <scope>NUCLEOTIDE SEQUENCE [LARGE SCALE GENOMIC DNA]</scope>
    <source>
        <strain evidence="1">Aro1</strain>
    </source>
</reference>
<dbReference type="AlphaFoldDB" id="A0A0P7W8B4"/>
<gene>
    <name evidence="1" type="ORF">Z043_123045</name>
</gene>
<protein>
    <recommendedName>
        <fullName evidence="3">Mos1 transposase HTH domain-containing protein</fullName>
    </recommendedName>
</protein>
<dbReference type="EMBL" id="JARO02012736">
    <property type="protein sequence ID" value="KPP59070.1"/>
    <property type="molecule type" value="Genomic_DNA"/>
</dbReference>
<dbReference type="InterPro" id="IPR052709">
    <property type="entry name" value="Transposase-MT_Hybrid"/>
</dbReference>
<organism evidence="1 2">
    <name type="scientific">Scleropages formosus</name>
    <name type="common">Asian bonytongue</name>
    <name type="synonym">Osteoglossum formosum</name>
    <dbReference type="NCBI Taxonomy" id="113540"/>
    <lineage>
        <taxon>Eukaryota</taxon>
        <taxon>Metazoa</taxon>
        <taxon>Chordata</taxon>
        <taxon>Craniata</taxon>
        <taxon>Vertebrata</taxon>
        <taxon>Euteleostomi</taxon>
        <taxon>Actinopterygii</taxon>
        <taxon>Neopterygii</taxon>
        <taxon>Teleostei</taxon>
        <taxon>Osteoglossocephala</taxon>
        <taxon>Osteoglossomorpha</taxon>
        <taxon>Osteoglossiformes</taxon>
        <taxon>Osteoglossidae</taxon>
        <taxon>Scleropages</taxon>
    </lineage>
</organism>
<dbReference type="Proteomes" id="UP000034805">
    <property type="component" value="Unassembled WGS sequence"/>
</dbReference>
<comment type="caution">
    <text evidence="1">The sequence shown here is derived from an EMBL/GenBank/DDBJ whole genome shotgun (WGS) entry which is preliminary data.</text>
</comment>
<sequence length="129" mass="14495">MLQQAHGDQALSRSVVFAWHRRFREGRESLGDDDRSGRPVSSRTEENIRAVQRIVRENQAHTIDSIAKRLNISHGSCHAILTQDLRTPQRLVHRMLAEERLACGDTITAADDGDDGLLQRVIVGDETCL</sequence>
<proteinExistence type="predicted"/>
<name>A0A0P7W8B4_SCLFO</name>
<evidence type="ECO:0000313" key="1">
    <source>
        <dbReference type="EMBL" id="KPP59070.1"/>
    </source>
</evidence>
<evidence type="ECO:0000313" key="2">
    <source>
        <dbReference type="Proteomes" id="UP000034805"/>
    </source>
</evidence>
<dbReference type="PANTHER" id="PTHR46060:SF1">
    <property type="entry name" value="MARINER MOS1 TRANSPOSASE-LIKE PROTEIN"/>
    <property type="match status" value="1"/>
</dbReference>
<dbReference type="PANTHER" id="PTHR46060">
    <property type="entry name" value="MARINER MOS1 TRANSPOSASE-LIKE PROTEIN"/>
    <property type="match status" value="1"/>
</dbReference>